<dbReference type="Proteomes" id="UP000192756">
    <property type="component" value="Unassembled WGS sequence"/>
</dbReference>
<protein>
    <submittedName>
        <fullName evidence="1">Phage tail tube protein</fullName>
    </submittedName>
</protein>
<reference evidence="2" key="1">
    <citation type="submission" date="2017-04" db="EMBL/GenBank/DDBJ databases">
        <authorList>
            <person name="Varghese N."/>
            <person name="Submissions S."/>
        </authorList>
    </citation>
    <scope>NUCLEOTIDE SEQUENCE [LARGE SCALE GENOMIC DNA]</scope>
    <source>
        <strain evidence="2">DSM 12126</strain>
    </source>
</reference>
<proteinExistence type="predicted"/>
<accession>A0A1W1ZBH6</accession>
<dbReference type="RefSeq" id="WP_084236891.1">
    <property type="nucleotide sequence ID" value="NZ_FWXT01000001.1"/>
</dbReference>
<keyword evidence="2" id="KW-1185">Reference proteome</keyword>
<dbReference type="Pfam" id="PF06199">
    <property type="entry name" value="Phage_tail_2"/>
    <property type="match status" value="1"/>
</dbReference>
<dbReference type="AlphaFoldDB" id="A0A1W1ZBH6"/>
<dbReference type="InterPro" id="IPR011855">
    <property type="entry name" value="Phgtail_TP901_1"/>
</dbReference>
<evidence type="ECO:0000313" key="1">
    <source>
        <dbReference type="EMBL" id="SMC45737.1"/>
    </source>
</evidence>
<dbReference type="STRING" id="151894.SAMN04488524_0563"/>
<sequence>MGFLNGRTVLLFIDTDTPITTDLEDVTTAEAKLVACLTSNGFDGTTSAIATTSKCSGSFAESLDGEKGWTMSAEGQAISLDGPGDERLNHNALFKLWRSGATVWVFMMDTASPVVTMRYGLARIDSFSDSAPDNEAQTFSISLTGVGQPGDQDDISPVTT</sequence>
<name>A0A1W1ZBH6_9SPHI</name>
<evidence type="ECO:0000313" key="2">
    <source>
        <dbReference type="Proteomes" id="UP000192756"/>
    </source>
</evidence>
<organism evidence="1 2">
    <name type="scientific">Pedobacter africanus</name>
    <dbReference type="NCBI Taxonomy" id="151894"/>
    <lineage>
        <taxon>Bacteria</taxon>
        <taxon>Pseudomonadati</taxon>
        <taxon>Bacteroidota</taxon>
        <taxon>Sphingobacteriia</taxon>
        <taxon>Sphingobacteriales</taxon>
        <taxon>Sphingobacteriaceae</taxon>
        <taxon>Pedobacter</taxon>
    </lineage>
</organism>
<dbReference type="EMBL" id="FWXT01000001">
    <property type="protein sequence ID" value="SMC45737.1"/>
    <property type="molecule type" value="Genomic_DNA"/>
</dbReference>
<gene>
    <name evidence="1" type="ORF">SAMN04488524_0563</name>
</gene>